<dbReference type="EMBL" id="PREZ01000001">
    <property type="protein sequence ID" value="PPA71918.1"/>
    <property type="molecule type" value="Genomic_DNA"/>
</dbReference>
<dbReference type="AlphaFoldDB" id="A0A2S5GG24"/>
<sequence>MMTSFFLTGPNDTLERKIEEIKREHERINPDYRAIVKVVSSTTEGCASGTTMHYYNLDLVHLDDLNDEDVDE</sequence>
<dbReference type="Proteomes" id="UP000239047">
    <property type="component" value="Unassembled WGS sequence"/>
</dbReference>
<organism evidence="1 2">
    <name type="scientific">Jeotgalibacillus proteolyticus</name>
    <dbReference type="NCBI Taxonomy" id="2082395"/>
    <lineage>
        <taxon>Bacteria</taxon>
        <taxon>Bacillati</taxon>
        <taxon>Bacillota</taxon>
        <taxon>Bacilli</taxon>
        <taxon>Bacillales</taxon>
        <taxon>Caryophanaceae</taxon>
        <taxon>Jeotgalibacillus</taxon>
    </lineage>
</organism>
<evidence type="ECO:0008006" key="3">
    <source>
        <dbReference type="Google" id="ProtNLM"/>
    </source>
</evidence>
<dbReference type="RefSeq" id="WP_104055690.1">
    <property type="nucleotide sequence ID" value="NZ_PREZ01000001.1"/>
</dbReference>
<accession>A0A2S5GG24</accession>
<comment type="caution">
    <text evidence="1">The sequence shown here is derived from an EMBL/GenBank/DDBJ whole genome shotgun (WGS) entry which is preliminary data.</text>
</comment>
<name>A0A2S5GG24_9BACL</name>
<keyword evidence="2" id="KW-1185">Reference proteome</keyword>
<gene>
    <name evidence="1" type="ORF">C4B60_00640</name>
</gene>
<protein>
    <recommendedName>
        <fullName evidence="3">DUF2536 domain-containing protein</fullName>
    </recommendedName>
</protein>
<evidence type="ECO:0000313" key="1">
    <source>
        <dbReference type="EMBL" id="PPA71918.1"/>
    </source>
</evidence>
<reference evidence="1 2" key="1">
    <citation type="submission" date="2018-02" db="EMBL/GenBank/DDBJ databases">
        <title>Jeotgalibacillus proteolyticum sp. nov. a protease producing bacterium isolated from ocean sediments of Laizhou Bay.</title>
        <authorList>
            <person name="Li Y."/>
        </authorList>
    </citation>
    <scope>NUCLEOTIDE SEQUENCE [LARGE SCALE GENOMIC DNA]</scope>
    <source>
        <strain evidence="1 2">22-7</strain>
    </source>
</reference>
<evidence type="ECO:0000313" key="2">
    <source>
        <dbReference type="Proteomes" id="UP000239047"/>
    </source>
</evidence>
<proteinExistence type="predicted"/>